<comment type="caution">
    <text evidence="2">The sequence shown here is derived from an EMBL/GenBank/DDBJ whole genome shotgun (WGS) entry which is preliminary data.</text>
</comment>
<dbReference type="Proteomes" id="UP001342826">
    <property type="component" value="Unassembled WGS sequence"/>
</dbReference>
<feature type="transmembrane region" description="Helical" evidence="1">
    <location>
        <begin position="192"/>
        <end position="214"/>
    </location>
</feature>
<keyword evidence="3" id="KW-1185">Reference proteome</keyword>
<name>A0ABU6P1G7_9BACI</name>
<organism evidence="2 3">
    <name type="scientific">Metabacillus fastidiosus</name>
    <dbReference type="NCBI Taxonomy" id="1458"/>
    <lineage>
        <taxon>Bacteria</taxon>
        <taxon>Bacillati</taxon>
        <taxon>Bacillota</taxon>
        <taxon>Bacilli</taxon>
        <taxon>Bacillales</taxon>
        <taxon>Bacillaceae</taxon>
        <taxon>Metabacillus</taxon>
    </lineage>
</organism>
<keyword evidence="1" id="KW-1133">Transmembrane helix</keyword>
<keyword evidence="1" id="KW-0472">Membrane</keyword>
<proteinExistence type="predicted"/>
<dbReference type="Pfam" id="PF13398">
    <property type="entry name" value="Peptidase_M50B"/>
    <property type="match status" value="1"/>
</dbReference>
<dbReference type="EMBL" id="JARTFS010000013">
    <property type="protein sequence ID" value="MED4403200.1"/>
    <property type="molecule type" value="Genomic_DNA"/>
</dbReference>
<reference evidence="2 3" key="1">
    <citation type="submission" date="2023-03" db="EMBL/GenBank/DDBJ databases">
        <title>Bacillus Genome Sequencing.</title>
        <authorList>
            <person name="Dunlap C."/>
        </authorList>
    </citation>
    <scope>NUCLEOTIDE SEQUENCE [LARGE SCALE GENOMIC DNA]</scope>
    <source>
        <strain evidence="2 3">NRS-1717</strain>
    </source>
</reference>
<evidence type="ECO:0000313" key="3">
    <source>
        <dbReference type="Proteomes" id="UP001342826"/>
    </source>
</evidence>
<dbReference type="RefSeq" id="WP_328015674.1">
    <property type="nucleotide sequence ID" value="NZ_JARTFS010000013.1"/>
</dbReference>
<accession>A0ABU6P1G7</accession>
<feature type="transmembrane region" description="Helical" evidence="1">
    <location>
        <begin position="123"/>
        <end position="141"/>
    </location>
</feature>
<gene>
    <name evidence="2" type="ORF">P9271_17970</name>
</gene>
<keyword evidence="1" id="KW-0812">Transmembrane</keyword>
<evidence type="ECO:0000256" key="1">
    <source>
        <dbReference type="SAM" id="Phobius"/>
    </source>
</evidence>
<evidence type="ECO:0000313" key="2">
    <source>
        <dbReference type="EMBL" id="MED4403200.1"/>
    </source>
</evidence>
<sequence>MKIQVLIYIYLAIALIVSRIPILKIYTALCNTLIHEVFHVICAALLSGKIFHKIILNNDASGLAATTVNSKFARIVIAYAGYTGSSFTAVALFYLINKGYFHMIISFFIVLSIISILLWIRNVYGFVWGISLILLLSFLIYKNYEVLIIHTSIFLSAVILLQSIFSAFAVCKLSFIRRKDAGDATSLAKATFIPAAVWGIVFFAQSLYAGYFVMKHFLI</sequence>
<protein>
    <submittedName>
        <fullName evidence="2">M50 family metallopeptidase</fullName>
    </submittedName>
</protein>
<feature type="transmembrane region" description="Helical" evidence="1">
    <location>
        <begin position="100"/>
        <end position="118"/>
    </location>
</feature>
<feature type="transmembrane region" description="Helical" evidence="1">
    <location>
        <begin position="72"/>
        <end position="94"/>
    </location>
</feature>
<feature type="transmembrane region" description="Helical" evidence="1">
    <location>
        <begin position="7"/>
        <end position="27"/>
    </location>
</feature>
<feature type="transmembrane region" description="Helical" evidence="1">
    <location>
        <begin position="147"/>
        <end position="171"/>
    </location>
</feature>
<dbReference type="InterPro" id="IPR049500">
    <property type="entry name" value="Peptidase_M50B-like"/>
</dbReference>